<name>A0ABV7XX31_9FLAO</name>
<evidence type="ECO:0000259" key="1">
    <source>
        <dbReference type="Pfam" id="PF13518"/>
    </source>
</evidence>
<protein>
    <submittedName>
        <fullName evidence="2">Helix-turn-helix domain-containing protein</fullName>
    </submittedName>
</protein>
<reference evidence="3" key="1">
    <citation type="journal article" date="2019" name="Int. J. Syst. Evol. Microbiol.">
        <title>The Global Catalogue of Microorganisms (GCM) 10K type strain sequencing project: providing services to taxonomists for standard genome sequencing and annotation.</title>
        <authorList>
            <consortium name="The Broad Institute Genomics Platform"/>
            <consortium name="The Broad Institute Genome Sequencing Center for Infectious Disease"/>
            <person name="Wu L."/>
            <person name="Ma J."/>
        </authorList>
    </citation>
    <scope>NUCLEOTIDE SEQUENCE [LARGE SCALE GENOMIC DNA]</scope>
    <source>
        <strain evidence="3">CECT 7798</strain>
    </source>
</reference>
<dbReference type="InterPro" id="IPR055247">
    <property type="entry name" value="InsJ-like_HTH"/>
</dbReference>
<organism evidence="2 3">
    <name type="scientific">Chryseobacterium tructae</name>
    <dbReference type="NCBI Taxonomy" id="1037380"/>
    <lineage>
        <taxon>Bacteria</taxon>
        <taxon>Pseudomonadati</taxon>
        <taxon>Bacteroidota</taxon>
        <taxon>Flavobacteriia</taxon>
        <taxon>Flavobacteriales</taxon>
        <taxon>Weeksellaceae</taxon>
        <taxon>Chryseobacterium group</taxon>
        <taxon>Chryseobacterium</taxon>
    </lineage>
</organism>
<accession>A0ABV7XX31</accession>
<feature type="domain" description="Insertion element IS150 protein InsJ-like helix-turn-helix" evidence="1">
    <location>
        <begin position="25"/>
        <end position="51"/>
    </location>
</feature>
<dbReference type="EMBL" id="JBHRYO010000002">
    <property type="protein sequence ID" value="MFC3756779.1"/>
    <property type="molecule type" value="Genomic_DNA"/>
</dbReference>
<dbReference type="Pfam" id="PF13518">
    <property type="entry name" value="HTH_28"/>
    <property type="match status" value="1"/>
</dbReference>
<evidence type="ECO:0000313" key="2">
    <source>
        <dbReference type="EMBL" id="MFC3756779.1"/>
    </source>
</evidence>
<dbReference type="Proteomes" id="UP001595735">
    <property type="component" value="Unassembled WGS sequence"/>
</dbReference>
<keyword evidence="3" id="KW-1185">Reference proteome</keyword>
<comment type="caution">
    <text evidence="2">The sequence shown here is derived from an EMBL/GenBank/DDBJ whole genome shotgun (WGS) entry which is preliminary data.</text>
</comment>
<sequence length="66" mass="7969">MLNRRHRCYKEADIQYVLEEQKILGLNDTQIAKHYNISRDTIAKWKKIFRNKVVNLPLLFPIDLSR</sequence>
<proteinExistence type="predicted"/>
<evidence type="ECO:0000313" key="3">
    <source>
        <dbReference type="Proteomes" id="UP001595735"/>
    </source>
</evidence>
<dbReference type="RefSeq" id="WP_353960009.1">
    <property type="nucleotide sequence ID" value="NZ_JAUFQR010000001.1"/>
</dbReference>
<gene>
    <name evidence="2" type="ORF">ACFONJ_12435</name>
</gene>